<keyword evidence="6 8" id="KW-0030">Aminoacyl-tRNA synthetase</keyword>
<keyword evidence="2 8" id="KW-0436">Ligase</keyword>
<evidence type="ECO:0000256" key="1">
    <source>
        <dbReference type="ARBA" id="ARBA00005594"/>
    </source>
</evidence>
<evidence type="ECO:0000256" key="6">
    <source>
        <dbReference type="ARBA" id="ARBA00023146"/>
    </source>
</evidence>
<dbReference type="Pfam" id="PF00579">
    <property type="entry name" value="tRNA-synt_1b"/>
    <property type="match status" value="1"/>
</dbReference>
<evidence type="ECO:0000256" key="10">
    <source>
        <dbReference type="SAM" id="MobiDB-lite"/>
    </source>
</evidence>
<dbReference type="PROSITE" id="PS00178">
    <property type="entry name" value="AA_TRNA_LIGASE_I"/>
    <property type="match status" value="1"/>
</dbReference>
<comment type="function">
    <text evidence="8">Catalyzes the attachment of tryptophan to tRNA(Trp).</text>
</comment>
<accession>A0A1I7MMG2</accession>
<keyword evidence="4 8" id="KW-0067">ATP-binding</keyword>
<feature type="binding site" evidence="8">
    <location>
        <begin position="234"/>
        <end position="238"/>
    </location>
    <ligand>
        <name>ATP</name>
        <dbReference type="ChEBI" id="CHEBI:30616"/>
    </ligand>
</feature>
<comment type="subunit">
    <text evidence="8">Homodimer.</text>
</comment>
<evidence type="ECO:0000256" key="4">
    <source>
        <dbReference type="ARBA" id="ARBA00022840"/>
    </source>
</evidence>
<dbReference type="HAMAP" id="MF_00140_B">
    <property type="entry name" value="Trp_tRNA_synth_B"/>
    <property type="match status" value="1"/>
</dbReference>
<evidence type="ECO:0000256" key="7">
    <source>
        <dbReference type="ARBA" id="ARBA00049929"/>
    </source>
</evidence>
<dbReference type="GO" id="GO:0006436">
    <property type="term" value="P:tryptophanyl-tRNA aminoacylation"/>
    <property type="evidence" value="ECO:0007669"/>
    <property type="project" value="UniProtKB-UniRule"/>
</dbReference>
<organism evidence="11 12">
    <name type="scientific">Micrococcus terreus</name>
    <dbReference type="NCBI Taxonomy" id="574650"/>
    <lineage>
        <taxon>Bacteria</taxon>
        <taxon>Bacillati</taxon>
        <taxon>Actinomycetota</taxon>
        <taxon>Actinomycetes</taxon>
        <taxon>Micrococcales</taxon>
        <taxon>Micrococcaceae</taxon>
        <taxon>Micrococcus</taxon>
    </lineage>
</organism>
<dbReference type="InterPro" id="IPR002305">
    <property type="entry name" value="aa-tRNA-synth_Ic"/>
</dbReference>
<feature type="binding site" evidence="8">
    <location>
        <begin position="48"/>
        <end position="50"/>
    </location>
    <ligand>
        <name>ATP</name>
        <dbReference type="ChEBI" id="CHEBI:30616"/>
    </ligand>
</feature>
<feature type="binding site" evidence="8">
    <location>
        <position position="225"/>
    </location>
    <ligand>
        <name>ATP</name>
        <dbReference type="ChEBI" id="CHEBI:30616"/>
    </ligand>
</feature>
<feature type="binding site" evidence="8">
    <location>
        <position position="174"/>
    </location>
    <ligand>
        <name>L-tryptophan</name>
        <dbReference type="ChEBI" id="CHEBI:57912"/>
    </ligand>
</feature>
<evidence type="ECO:0000313" key="12">
    <source>
        <dbReference type="Proteomes" id="UP000198881"/>
    </source>
</evidence>
<keyword evidence="3 8" id="KW-0547">Nucleotide-binding</keyword>
<evidence type="ECO:0000256" key="5">
    <source>
        <dbReference type="ARBA" id="ARBA00022917"/>
    </source>
</evidence>
<evidence type="ECO:0000313" key="11">
    <source>
        <dbReference type="EMBL" id="SFV23102.1"/>
    </source>
</evidence>
<dbReference type="PRINTS" id="PR01039">
    <property type="entry name" value="TRNASYNTHTRP"/>
</dbReference>
<keyword evidence="12" id="KW-1185">Reference proteome</keyword>
<proteinExistence type="inferred from homology"/>
<dbReference type="InterPro" id="IPR024109">
    <property type="entry name" value="Trp-tRNA-ligase_bac-type"/>
</dbReference>
<dbReference type="Gene3D" id="3.40.50.620">
    <property type="entry name" value="HUPs"/>
    <property type="match status" value="1"/>
</dbReference>
<dbReference type="InterPro" id="IPR014729">
    <property type="entry name" value="Rossmann-like_a/b/a_fold"/>
</dbReference>
<dbReference type="Gene3D" id="1.10.240.10">
    <property type="entry name" value="Tyrosyl-Transfer RNA Synthetase"/>
    <property type="match status" value="1"/>
</dbReference>
<reference evidence="11 12" key="1">
    <citation type="submission" date="2016-10" db="EMBL/GenBank/DDBJ databases">
        <authorList>
            <person name="de Groot N.N."/>
        </authorList>
    </citation>
    <scope>NUCLEOTIDE SEQUENCE [LARGE SCALE GENOMIC DNA]</scope>
    <source>
        <strain evidence="11 12">CGMCC 1.7054</strain>
    </source>
</reference>
<dbReference type="CDD" id="cd00806">
    <property type="entry name" value="TrpRS_core"/>
    <property type="match status" value="1"/>
</dbReference>
<comment type="subcellular location">
    <subcellularLocation>
        <location evidence="8">Cytoplasm</location>
    </subcellularLocation>
</comment>
<evidence type="ECO:0000256" key="3">
    <source>
        <dbReference type="ARBA" id="ARBA00022741"/>
    </source>
</evidence>
<gene>
    <name evidence="8" type="primary">trpS</name>
    <name evidence="11" type="ORF">SAMN04487966_10636</name>
</gene>
<sequence>MTAEPTATTAAEQNARRVSPADVLATDTAKTAHLPGAGTRHRVLSGMQPSADSLHLGNYLGALVNWVQVQDDFDAYYFIPDLHAITVPQDPAAMIQRTRVAAAQFIAGGIDPERSTLFVQSQVPEHTQLAWVLTCMTGMGEAQRMTQFKDKAAKQGADSAGVGLLAYPMLMAADILLYQPHGVPVGDDQRQHVELTRDLAQRFNSKYGETFVVPTGFYPENGARIYDLQDPTAKMSKSAVSPNGLINILDEPKKTAKRIKSAVTDDGTEVRFDRETKPGVSNLLSIFAAVTGRSIPELEEAYVGKMYGHLKVDLAEAVVERLEPIRTRALELLDDPAELDRLLAHGAVKAREVAAPVLSEVYRKVGFLPPVG</sequence>
<dbReference type="EC" id="6.1.1.2" evidence="8"/>
<evidence type="ECO:0000256" key="2">
    <source>
        <dbReference type="ARBA" id="ARBA00022598"/>
    </source>
</evidence>
<dbReference type="InterPro" id="IPR050203">
    <property type="entry name" value="Trp-tRNA_synthetase"/>
</dbReference>
<feature type="region of interest" description="Disordered" evidence="10">
    <location>
        <begin position="1"/>
        <end position="21"/>
    </location>
</feature>
<dbReference type="EMBL" id="FPCG01000006">
    <property type="protein sequence ID" value="SFV23102.1"/>
    <property type="molecule type" value="Genomic_DNA"/>
</dbReference>
<dbReference type="GO" id="GO:0005524">
    <property type="term" value="F:ATP binding"/>
    <property type="evidence" value="ECO:0007669"/>
    <property type="project" value="UniProtKB-UniRule"/>
</dbReference>
<dbReference type="Proteomes" id="UP000198881">
    <property type="component" value="Unassembled WGS sequence"/>
</dbReference>
<dbReference type="PANTHER" id="PTHR43766:SF1">
    <property type="entry name" value="TRYPTOPHAN--TRNA LIGASE, MITOCHONDRIAL"/>
    <property type="match status" value="1"/>
</dbReference>
<feature type="binding site" evidence="8">
    <location>
        <begin position="57"/>
        <end position="58"/>
    </location>
    <ligand>
        <name>ATP</name>
        <dbReference type="ChEBI" id="CHEBI:30616"/>
    </ligand>
</feature>
<comment type="similarity">
    <text evidence="1 8 9">Belongs to the class-I aminoacyl-tRNA synthetase family.</text>
</comment>
<feature type="binding site" evidence="8">
    <location>
        <begin position="186"/>
        <end position="188"/>
    </location>
    <ligand>
        <name>ATP</name>
        <dbReference type="ChEBI" id="CHEBI:30616"/>
    </ligand>
</feature>
<dbReference type="PANTHER" id="PTHR43766">
    <property type="entry name" value="TRYPTOPHAN--TRNA LIGASE, MITOCHONDRIAL"/>
    <property type="match status" value="1"/>
</dbReference>
<comment type="caution">
    <text evidence="8">Lacks conserved residue(s) required for the propagation of feature annotation.</text>
</comment>
<dbReference type="NCBIfam" id="TIGR00233">
    <property type="entry name" value="trpS"/>
    <property type="match status" value="1"/>
</dbReference>
<name>A0A1I7MMG2_9MICC</name>
<dbReference type="STRING" id="574650.SAMN04487966_10636"/>
<dbReference type="SUPFAM" id="SSF52374">
    <property type="entry name" value="Nucleotidylyl transferase"/>
    <property type="match status" value="1"/>
</dbReference>
<dbReference type="RefSeq" id="WP_091697204.1">
    <property type="nucleotide sequence ID" value="NZ_FPCG01000006.1"/>
</dbReference>
<evidence type="ECO:0000256" key="8">
    <source>
        <dbReference type="HAMAP-Rule" id="MF_00140"/>
    </source>
</evidence>
<feature type="compositionally biased region" description="Low complexity" evidence="10">
    <location>
        <begin position="1"/>
        <end position="12"/>
    </location>
</feature>
<dbReference type="InterPro" id="IPR001412">
    <property type="entry name" value="aa-tRNA-synth_I_CS"/>
</dbReference>
<comment type="catalytic activity">
    <reaction evidence="7 8">
        <text>tRNA(Trp) + L-tryptophan + ATP = L-tryptophyl-tRNA(Trp) + AMP + diphosphate + H(+)</text>
        <dbReference type="Rhea" id="RHEA:24080"/>
        <dbReference type="Rhea" id="RHEA-COMP:9671"/>
        <dbReference type="Rhea" id="RHEA-COMP:9705"/>
        <dbReference type="ChEBI" id="CHEBI:15378"/>
        <dbReference type="ChEBI" id="CHEBI:30616"/>
        <dbReference type="ChEBI" id="CHEBI:33019"/>
        <dbReference type="ChEBI" id="CHEBI:57912"/>
        <dbReference type="ChEBI" id="CHEBI:78442"/>
        <dbReference type="ChEBI" id="CHEBI:78535"/>
        <dbReference type="ChEBI" id="CHEBI:456215"/>
        <dbReference type="EC" id="6.1.1.2"/>
    </reaction>
</comment>
<evidence type="ECO:0000256" key="9">
    <source>
        <dbReference type="RuleBase" id="RU363036"/>
    </source>
</evidence>
<keyword evidence="8" id="KW-0963">Cytoplasm</keyword>
<dbReference type="GO" id="GO:0005829">
    <property type="term" value="C:cytosol"/>
    <property type="evidence" value="ECO:0007669"/>
    <property type="project" value="TreeGrafter"/>
</dbReference>
<dbReference type="FunFam" id="1.10.240.10:FF:000002">
    <property type="entry name" value="Tryptophan--tRNA ligase"/>
    <property type="match status" value="1"/>
</dbReference>
<feature type="short sequence motif" description="'KMSKS' region" evidence="8">
    <location>
        <begin position="234"/>
        <end position="238"/>
    </location>
</feature>
<dbReference type="InterPro" id="IPR002306">
    <property type="entry name" value="Trp-tRNA-ligase"/>
</dbReference>
<dbReference type="OrthoDB" id="9801042at2"/>
<dbReference type="AlphaFoldDB" id="A0A1I7MMG2"/>
<keyword evidence="5 8" id="KW-0648">Protein biosynthesis</keyword>
<dbReference type="GO" id="GO:0004830">
    <property type="term" value="F:tryptophan-tRNA ligase activity"/>
    <property type="evidence" value="ECO:0007669"/>
    <property type="project" value="UniProtKB-UniRule"/>
</dbReference>
<protein>
    <recommendedName>
        <fullName evidence="8">Tryptophan--tRNA ligase</fullName>
        <ecNumber evidence="8">6.1.1.2</ecNumber>
    </recommendedName>
    <alternativeName>
        <fullName evidence="8">Tryptophanyl-tRNA synthetase</fullName>
        <shortName evidence="8">TrpRS</shortName>
    </alternativeName>
</protein>